<evidence type="ECO:0000256" key="2">
    <source>
        <dbReference type="SAM" id="Phobius"/>
    </source>
</evidence>
<keyword evidence="4" id="KW-1185">Reference proteome</keyword>
<feature type="compositionally biased region" description="Basic and acidic residues" evidence="1">
    <location>
        <begin position="198"/>
        <end position="228"/>
    </location>
</feature>
<dbReference type="InterPro" id="IPR008979">
    <property type="entry name" value="Galactose-bd-like_sf"/>
</dbReference>
<keyword evidence="2" id="KW-1133">Transmembrane helix</keyword>
<sequence>MTSQTSGPGRAAPSCAECGTPAEPGQSFCDSCGAVLGWAGSGRPGRTEPAGRPTTADAPARTRTPDGPGPDDRPGPTSGTGADDRPGGDGAAGRPRRGDTDDWPGNDDRTERPHRGDADDRPGGDGAAGRPRRGDTDDWPGATGRTSGTDDPGRAAAPRPRTGTADDGPRATTPASTTHADERTTAPEARGTAAPHDPYGHDDDGHDGRDPYGRDGDEGHDGRGDGADRTAGTPAAATAAPGRSPGHRGDRRDPAASPPADPYATSPDGDTEPLPHAAGSPRPSHHDDDAAAARARSLLVPVADPEPRAPDEHAVAPVLPGRPVAHRPQVRSVGPQADAEGGIPCPWCSTLNRPERHYCSRCAMSMTRGDDTPERLPWWRRMFGDRSGESAWAGDRPRLRRGFGQIWNWIVAAVVIGLVITLIVNMGAMIQATRDHFAKRAPIGPSSVKASRSYSEHGAALAFDKLNNTWWGPGISQSAQGEWLEASFDQPTRLLDLVITPGVSTKSDQLQESALPRQLEAQITLADGEKITRTITLDQAAGGQRRKFRVGEVTTVRFVLRSAYGADPKKQVAIAEIEFFGPSSNNT</sequence>
<reference evidence="3 4" key="1">
    <citation type="submission" date="2017-09" db="EMBL/GenBank/DDBJ databases">
        <authorList>
            <person name="Lee N."/>
            <person name="Cho B.-K."/>
        </authorList>
    </citation>
    <scope>NUCLEOTIDE SEQUENCE [LARGE SCALE GENOMIC DNA]</scope>
    <source>
        <strain evidence="3 4">ATCC 13879</strain>
    </source>
</reference>
<dbReference type="SUPFAM" id="SSF49785">
    <property type="entry name" value="Galactose-binding domain-like"/>
    <property type="match status" value="1"/>
</dbReference>
<organism evidence="3 4">
    <name type="scientific">Streptomyces prasinus</name>
    <dbReference type="NCBI Taxonomy" id="67345"/>
    <lineage>
        <taxon>Bacteria</taxon>
        <taxon>Bacillati</taxon>
        <taxon>Actinomycetota</taxon>
        <taxon>Actinomycetes</taxon>
        <taxon>Kitasatosporales</taxon>
        <taxon>Streptomycetaceae</taxon>
        <taxon>Streptomyces</taxon>
    </lineage>
</organism>
<feature type="compositionally biased region" description="Low complexity" evidence="1">
    <location>
        <begin position="154"/>
        <end position="166"/>
    </location>
</feature>
<proteinExistence type="predicted"/>
<keyword evidence="2" id="KW-0472">Membrane</keyword>
<dbReference type="EMBL" id="CP023697">
    <property type="protein sequence ID" value="QEV07455.1"/>
    <property type="molecule type" value="Genomic_DNA"/>
</dbReference>
<accession>A0ABX6B005</accession>
<evidence type="ECO:0000313" key="3">
    <source>
        <dbReference type="EMBL" id="QEV07455.1"/>
    </source>
</evidence>
<dbReference type="Proteomes" id="UP000326041">
    <property type="component" value="Chromosome"/>
</dbReference>
<feature type="transmembrane region" description="Helical" evidence="2">
    <location>
        <begin position="406"/>
        <end position="430"/>
    </location>
</feature>
<dbReference type="InterPro" id="IPR057561">
    <property type="entry name" value="NADase_transloc"/>
</dbReference>
<evidence type="ECO:0000256" key="1">
    <source>
        <dbReference type="SAM" id="MobiDB-lite"/>
    </source>
</evidence>
<keyword evidence="2" id="KW-0812">Transmembrane</keyword>
<feature type="compositionally biased region" description="Basic and acidic residues" evidence="1">
    <location>
        <begin position="96"/>
        <end position="123"/>
    </location>
</feature>
<feature type="compositionally biased region" description="Low complexity" evidence="1">
    <location>
        <begin position="50"/>
        <end position="66"/>
    </location>
</feature>
<dbReference type="NCBIfam" id="NF047619">
    <property type="entry name" value="NADase_discoid"/>
    <property type="match status" value="1"/>
</dbReference>
<evidence type="ECO:0000313" key="4">
    <source>
        <dbReference type="Proteomes" id="UP000326041"/>
    </source>
</evidence>
<protein>
    <submittedName>
        <fullName evidence="3">Zinc ribbon domain-containing protein</fullName>
    </submittedName>
</protein>
<dbReference type="Gene3D" id="2.60.120.260">
    <property type="entry name" value="Galactose-binding domain-like"/>
    <property type="match status" value="1"/>
</dbReference>
<feature type="compositionally biased region" description="Low complexity" evidence="1">
    <location>
        <begin position="229"/>
        <end position="243"/>
    </location>
</feature>
<dbReference type="RefSeq" id="WP_150475366.1">
    <property type="nucleotide sequence ID" value="NZ_CP023697.1"/>
</dbReference>
<gene>
    <name evidence="3" type="ORF">CP972_19060</name>
</gene>
<dbReference type="GeneID" id="95536622"/>
<feature type="region of interest" description="Disordered" evidence="1">
    <location>
        <begin position="1"/>
        <end position="291"/>
    </location>
</feature>
<name>A0ABX6B005_9ACTN</name>